<sequence length="106" mass="11607">MRLHVELVIEVEDESALTKAALERMAADPEIPAEERAHAESTVTQDTAEALAYLVDPFDLVTDVPGVDLAQASWSSEQVDYDPDSPDWDLDEDDDTSDEGEEEATG</sequence>
<feature type="region of interest" description="Disordered" evidence="1">
    <location>
        <begin position="73"/>
        <end position="106"/>
    </location>
</feature>
<evidence type="ECO:0000313" key="2">
    <source>
        <dbReference type="EMBL" id="BCL28085.1"/>
    </source>
</evidence>
<dbReference type="Proteomes" id="UP000516444">
    <property type="component" value="Chromosome"/>
</dbReference>
<feature type="compositionally biased region" description="Acidic residues" evidence="1">
    <location>
        <begin position="79"/>
        <end position="106"/>
    </location>
</feature>
<dbReference type="KEGG" id="sgm:GCM10017557_29440"/>
<organism evidence="2 3">
    <name type="scientific">Streptomyces aurantiacus</name>
    <dbReference type="NCBI Taxonomy" id="47760"/>
    <lineage>
        <taxon>Bacteria</taxon>
        <taxon>Bacillati</taxon>
        <taxon>Actinomycetota</taxon>
        <taxon>Actinomycetes</taxon>
        <taxon>Kitasatosporales</taxon>
        <taxon>Streptomycetaceae</taxon>
        <taxon>Streptomyces</taxon>
        <taxon>Streptomyces aurantiacus group</taxon>
    </lineage>
</organism>
<evidence type="ECO:0000256" key="1">
    <source>
        <dbReference type="SAM" id="MobiDB-lite"/>
    </source>
</evidence>
<evidence type="ECO:0000313" key="3">
    <source>
        <dbReference type="Proteomes" id="UP000516444"/>
    </source>
</evidence>
<name>A0A7G1P4U3_9ACTN</name>
<dbReference type="EMBL" id="AP023440">
    <property type="protein sequence ID" value="BCL28085.1"/>
    <property type="molecule type" value="Genomic_DNA"/>
</dbReference>
<proteinExistence type="predicted"/>
<keyword evidence="3" id="KW-1185">Reference proteome</keyword>
<reference evidence="2 3" key="1">
    <citation type="journal article" date="2014" name="Int. J. Syst. Evol. Microbiol.">
        <title>Complete genome sequence of Corynebacterium casei LMG S-19264T (=DSM 44701T), isolated from a smear-ripened cheese.</title>
        <authorList>
            <consortium name="US DOE Joint Genome Institute (JGI-PGF)"/>
            <person name="Walter F."/>
            <person name="Albersmeier A."/>
            <person name="Kalinowski J."/>
            <person name="Ruckert C."/>
        </authorList>
    </citation>
    <scope>NUCLEOTIDE SEQUENCE [LARGE SCALE GENOMIC DNA]</scope>
    <source>
        <strain evidence="2 3">JCM 4677</strain>
    </source>
</reference>
<dbReference type="AlphaFoldDB" id="A0A7G1P4U3"/>
<accession>A0A7G1P4U3</accession>
<gene>
    <name evidence="2" type="ORF">GCM10017557_29440</name>
</gene>
<protein>
    <submittedName>
        <fullName evidence="2">Uncharacterized protein</fullName>
    </submittedName>
</protein>